<dbReference type="EMBL" id="KL363234">
    <property type="protein sequence ID" value="KFD51919.1"/>
    <property type="molecule type" value="Genomic_DNA"/>
</dbReference>
<gene>
    <name evidence="1" type="ORF">M513_07248</name>
    <name evidence="2" type="ORF">M514_07248</name>
</gene>
<dbReference type="Proteomes" id="UP000030764">
    <property type="component" value="Unassembled WGS sequence"/>
</dbReference>
<accession>A0A085M3X3</accession>
<keyword evidence="3" id="KW-1185">Reference proteome</keyword>
<dbReference type="AlphaFoldDB" id="A0A085M3X3"/>
<dbReference type="EMBL" id="KL367576">
    <property type="protein sequence ID" value="KFD63320.1"/>
    <property type="molecule type" value="Genomic_DNA"/>
</dbReference>
<evidence type="ECO:0000313" key="1">
    <source>
        <dbReference type="EMBL" id="KFD51919.1"/>
    </source>
</evidence>
<sequence>MWWRYLLKEHIEKLNELRKSNIYTPIHEDSTDSARKTLTSLVQYFEHQTCDTELPEIRNRIRYTCNSQCPDIYGLPKIHKPGVPLRPVVSSIKSVTSRLA</sequence>
<evidence type="ECO:0000313" key="2">
    <source>
        <dbReference type="EMBL" id="KFD63320.1"/>
    </source>
</evidence>
<proteinExistence type="predicted"/>
<reference evidence="1 3" key="1">
    <citation type="journal article" date="2014" name="Nat. Genet.">
        <title>Genome and transcriptome of the porcine whipworm Trichuris suis.</title>
        <authorList>
            <person name="Jex A.R."/>
            <person name="Nejsum P."/>
            <person name="Schwarz E.M."/>
            <person name="Hu L."/>
            <person name="Young N.D."/>
            <person name="Hall R.S."/>
            <person name="Korhonen P.K."/>
            <person name="Liao S."/>
            <person name="Thamsborg S."/>
            <person name="Xia J."/>
            <person name="Xu P."/>
            <person name="Wang S."/>
            <person name="Scheerlinck J.P."/>
            <person name="Hofmann A."/>
            <person name="Sternberg P.W."/>
            <person name="Wang J."/>
            <person name="Gasser R.B."/>
        </authorList>
    </citation>
    <scope>NUCLEOTIDE SEQUENCE [LARGE SCALE GENOMIC DNA]</scope>
    <source>
        <strain evidence="2">DCEP-RM93F</strain>
        <strain evidence="1">DCEP-RM93M</strain>
    </source>
</reference>
<name>A0A085M3X3_9BILA</name>
<protein>
    <submittedName>
        <fullName evidence="1">Uncharacterized protein</fullName>
    </submittedName>
</protein>
<dbReference type="Proteomes" id="UP000030758">
    <property type="component" value="Unassembled WGS sequence"/>
</dbReference>
<evidence type="ECO:0000313" key="3">
    <source>
        <dbReference type="Proteomes" id="UP000030764"/>
    </source>
</evidence>
<organism evidence="1 3">
    <name type="scientific">Trichuris suis</name>
    <name type="common">pig whipworm</name>
    <dbReference type="NCBI Taxonomy" id="68888"/>
    <lineage>
        <taxon>Eukaryota</taxon>
        <taxon>Metazoa</taxon>
        <taxon>Ecdysozoa</taxon>
        <taxon>Nematoda</taxon>
        <taxon>Enoplea</taxon>
        <taxon>Dorylaimia</taxon>
        <taxon>Trichinellida</taxon>
        <taxon>Trichuridae</taxon>
        <taxon>Trichuris</taxon>
    </lineage>
</organism>